<gene>
    <name evidence="1" type="ORF">ACHHYP_17218</name>
</gene>
<name>A0A1V9Y507_ACHHY</name>
<accession>A0A1V9Y507</accession>
<reference evidence="1 2" key="1">
    <citation type="journal article" date="2014" name="Genome Biol. Evol.">
        <title>The secreted proteins of Achlya hypogyna and Thraustotheca clavata identify the ancestral oomycete secretome and reveal gene acquisitions by horizontal gene transfer.</title>
        <authorList>
            <person name="Misner I."/>
            <person name="Blouin N."/>
            <person name="Leonard G."/>
            <person name="Richards T.A."/>
            <person name="Lane C.E."/>
        </authorList>
    </citation>
    <scope>NUCLEOTIDE SEQUENCE [LARGE SCALE GENOMIC DNA]</scope>
    <source>
        <strain evidence="1 2">ATCC 48635</strain>
    </source>
</reference>
<dbReference type="EMBL" id="JNBR01002874">
    <property type="protein sequence ID" value="OQR80758.1"/>
    <property type="molecule type" value="Genomic_DNA"/>
</dbReference>
<protein>
    <submittedName>
        <fullName evidence="1">Uncharacterized protein</fullName>
    </submittedName>
</protein>
<comment type="caution">
    <text evidence="1">The sequence shown here is derived from an EMBL/GenBank/DDBJ whole genome shotgun (WGS) entry which is preliminary data.</text>
</comment>
<evidence type="ECO:0000313" key="2">
    <source>
        <dbReference type="Proteomes" id="UP000243579"/>
    </source>
</evidence>
<dbReference type="PANTHER" id="PTHR35213">
    <property type="entry name" value="RING-TYPE DOMAIN-CONTAINING PROTEIN-RELATED"/>
    <property type="match status" value="1"/>
</dbReference>
<organism evidence="1 2">
    <name type="scientific">Achlya hypogyna</name>
    <name type="common">Oomycete</name>
    <name type="synonym">Protoachlya hypogyna</name>
    <dbReference type="NCBI Taxonomy" id="1202772"/>
    <lineage>
        <taxon>Eukaryota</taxon>
        <taxon>Sar</taxon>
        <taxon>Stramenopiles</taxon>
        <taxon>Oomycota</taxon>
        <taxon>Saprolegniomycetes</taxon>
        <taxon>Saprolegniales</taxon>
        <taxon>Achlyaceae</taxon>
        <taxon>Achlya</taxon>
    </lineage>
</organism>
<dbReference type="STRING" id="1202772.A0A1V9Y507"/>
<sequence>MDMQRLLSTPGSSPSARSGVWTAEEDVYLAALIDAFVGGVLSAVPPATQLRGFLATELGCNPMRVSKKLGLRLLQGRPLAPRIGRRLYQACPLLHPDTEQSVLIHLNDLRRAFLVAVDVPSEPARVKPTVAGARGGSWTFEEQLYASKLIAAFTSGYVKARSGTTLRSFLARELQCCPMRVSKKLGSGVLLGHRLPPRLGRRAFVEHHPQTLEFDQKARRARRELRVLSKVCLTSVE</sequence>
<dbReference type="PANTHER" id="PTHR35213:SF3">
    <property type="entry name" value="MYB-LIKE DOMAIN-CONTAINING PROTEIN"/>
    <property type="match status" value="1"/>
</dbReference>
<dbReference type="Proteomes" id="UP000243579">
    <property type="component" value="Unassembled WGS sequence"/>
</dbReference>
<evidence type="ECO:0000313" key="1">
    <source>
        <dbReference type="EMBL" id="OQR80758.1"/>
    </source>
</evidence>
<keyword evidence="2" id="KW-1185">Reference proteome</keyword>
<dbReference type="AlphaFoldDB" id="A0A1V9Y507"/>
<dbReference type="OrthoDB" id="206107at2759"/>
<proteinExistence type="predicted"/>